<dbReference type="Gene3D" id="3.30.40.10">
    <property type="entry name" value="Zinc/RING finger domain, C3HC4 (zinc finger)"/>
    <property type="match status" value="1"/>
</dbReference>
<organism evidence="3 6">
    <name type="scientific">Peronospora belbahrii</name>
    <dbReference type="NCBI Taxonomy" id="622444"/>
    <lineage>
        <taxon>Eukaryota</taxon>
        <taxon>Sar</taxon>
        <taxon>Stramenopiles</taxon>
        <taxon>Oomycota</taxon>
        <taxon>Peronosporomycetes</taxon>
        <taxon>Peronosporales</taxon>
        <taxon>Peronosporaceae</taxon>
        <taxon>Peronospora</taxon>
    </lineage>
</organism>
<comment type="caution">
    <text evidence="3">The sequence shown here is derived from an EMBL/GenBank/DDBJ whole genome shotgun (WGS) entry which is preliminary data.</text>
</comment>
<name>A0AAU9KK76_9STRA</name>
<dbReference type="SUPFAM" id="SSF57850">
    <property type="entry name" value="RING/U-box"/>
    <property type="match status" value="1"/>
</dbReference>
<dbReference type="PROSITE" id="PS50089">
    <property type="entry name" value="ZF_RING_2"/>
    <property type="match status" value="1"/>
</dbReference>
<keyword evidence="1" id="KW-0863">Zinc-finger</keyword>
<sequence>MVSSRQGRKFSASVCPQLPTYVRLLESLQLTLQSSTRDRKHPLFILHVQCRNNSSTAGAWWSLPLPFEAFEMLHHQLTLGLQHGHFCSAGCPWLFSFLSTGFPKKHIFQRNSSPRIIEARRQKLLLLLTRTLDFLVNRRNHTCNIVTTNVVKLFAEFLYGKEAVAQYVSKLEATSLTNIIQHCSSGVLSGDEKFGDSSLNDNNGQLRDTICGVCSKPVDCQVNSNIGFNFVNAERLRESSVYLTTLQCGHRFHDECIVPVLNEMLRCPTCYHVEIQ</sequence>
<gene>
    <name evidence="4" type="ORF">PBS001_LOCUS8432</name>
    <name evidence="3" type="ORF">PBS003_LOCUS174</name>
</gene>
<accession>A0AAU9KK76</accession>
<evidence type="ECO:0000313" key="3">
    <source>
        <dbReference type="EMBL" id="CAH0473268.1"/>
    </source>
</evidence>
<dbReference type="Pfam" id="PF13923">
    <property type="entry name" value="zf-C3HC4_2"/>
    <property type="match status" value="1"/>
</dbReference>
<dbReference type="Gene3D" id="3.30.1520.10">
    <property type="entry name" value="Phox-like domain"/>
    <property type="match status" value="1"/>
</dbReference>
<dbReference type="AlphaFoldDB" id="A0AAU9KK76"/>
<keyword evidence="1" id="KW-0862">Zinc</keyword>
<reference evidence="3 5" key="1">
    <citation type="submission" date="2021-11" db="EMBL/GenBank/DDBJ databases">
        <authorList>
            <person name="Islam A."/>
            <person name="Islam S."/>
            <person name="Flora M.S."/>
            <person name="Rahman M."/>
            <person name="Ziaur R.M."/>
            <person name="Epstein J.H."/>
            <person name="Hassan M."/>
            <person name="Klassen M."/>
            <person name="Woodard K."/>
            <person name="Webb A."/>
            <person name="Webby R.J."/>
            <person name="El Zowalaty M.E."/>
        </authorList>
    </citation>
    <scope>NUCLEOTIDE SEQUENCE</scope>
    <source>
        <strain evidence="4">Pbs1</strain>
        <strain evidence="3">Pbs3</strain>
    </source>
</reference>
<dbReference type="Proteomes" id="UP001160483">
    <property type="component" value="Unassembled WGS sequence"/>
</dbReference>
<evidence type="ECO:0000313" key="6">
    <source>
        <dbReference type="Proteomes" id="UP001160483"/>
    </source>
</evidence>
<dbReference type="InterPro" id="IPR001841">
    <property type="entry name" value="Znf_RING"/>
</dbReference>
<dbReference type="SMART" id="SM00184">
    <property type="entry name" value="RING"/>
    <property type="match status" value="1"/>
</dbReference>
<keyword evidence="5" id="KW-1185">Reference proteome</keyword>
<evidence type="ECO:0000256" key="1">
    <source>
        <dbReference type="PROSITE-ProRule" id="PRU00175"/>
    </source>
</evidence>
<evidence type="ECO:0000313" key="4">
    <source>
        <dbReference type="EMBL" id="CAH0521992.1"/>
    </source>
</evidence>
<keyword evidence="1" id="KW-0479">Metal-binding</keyword>
<dbReference type="GO" id="GO:0008270">
    <property type="term" value="F:zinc ion binding"/>
    <property type="evidence" value="ECO:0007669"/>
    <property type="project" value="UniProtKB-KW"/>
</dbReference>
<dbReference type="EMBL" id="CAKLCB010000386">
    <property type="protein sequence ID" value="CAH0521992.1"/>
    <property type="molecule type" value="Genomic_DNA"/>
</dbReference>
<dbReference type="InterPro" id="IPR036871">
    <property type="entry name" value="PX_dom_sf"/>
</dbReference>
<dbReference type="InterPro" id="IPR013083">
    <property type="entry name" value="Znf_RING/FYVE/PHD"/>
</dbReference>
<proteinExistence type="predicted"/>
<dbReference type="SUPFAM" id="SSF64268">
    <property type="entry name" value="PX domain"/>
    <property type="match status" value="1"/>
</dbReference>
<dbReference type="Proteomes" id="UP001158986">
    <property type="component" value="Unassembled WGS sequence"/>
</dbReference>
<protein>
    <recommendedName>
        <fullName evidence="2">RING-type domain-containing protein</fullName>
    </recommendedName>
</protein>
<feature type="domain" description="RING-type" evidence="2">
    <location>
        <begin position="211"/>
        <end position="270"/>
    </location>
</feature>
<evidence type="ECO:0000259" key="2">
    <source>
        <dbReference type="PROSITE" id="PS50089"/>
    </source>
</evidence>
<dbReference type="EMBL" id="CAKKTJ010000020">
    <property type="protein sequence ID" value="CAH0473268.1"/>
    <property type="molecule type" value="Genomic_DNA"/>
</dbReference>
<evidence type="ECO:0000313" key="5">
    <source>
        <dbReference type="Proteomes" id="UP001158986"/>
    </source>
</evidence>
<dbReference type="GO" id="GO:0035091">
    <property type="term" value="F:phosphatidylinositol binding"/>
    <property type="evidence" value="ECO:0007669"/>
    <property type="project" value="InterPro"/>
</dbReference>